<name>A0ABS4AEI2_9PROT</name>
<protein>
    <submittedName>
        <fullName evidence="6">Nitrate reductase</fullName>
    </submittedName>
</protein>
<dbReference type="InterPro" id="IPR009010">
    <property type="entry name" value="Asp_de-COase-like_dom_sf"/>
</dbReference>
<dbReference type="SMART" id="SM00926">
    <property type="entry name" value="Molybdop_Fe4S4"/>
    <property type="match status" value="1"/>
</dbReference>
<dbReference type="Gene3D" id="3.40.228.10">
    <property type="entry name" value="Dimethylsulfoxide Reductase, domain 2"/>
    <property type="match status" value="1"/>
</dbReference>
<evidence type="ECO:0000256" key="4">
    <source>
        <dbReference type="ARBA" id="ARBA00023014"/>
    </source>
</evidence>
<feature type="domain" description="4Fe-4S Mo/W bis-MGD-type" evidence="5">
    <location>
        <begin position="37"/>
        <end position="93"/>
    </location>
</feature>
<gene>
    <name evidence="6" type="ORF">J8J14_11610</name>
</gene>
<evidence type="ECO:0000313" key="7">
    <source>
        <dbReference type="Proteomes" id="UP000681594"/>
    </source>
</evidence>
<comment type="caution">
    <text evidence="6">The sequence shown here is derived from an EMBL/GenBank/DDBJ whole genome shotgun (WGS) entry which is preliminary data.</text>
</comment>
<keyword evidence="4" id="KW-0411">Iron-sulfur</keyword>
<dbReference type="InterPro" id="IPR050123">
    <property type="entry name" value="Prok_molybdopt-oxidoreductase"/>
</dbReference>
<dbReference type="InterPro" id="IPR006963">
    <property type="entry name" value="Mopterin_OxRdtase_4Fe-4S_dom"/>
</dbReference>
<accession>A0ABS4AEI2</accession>
<dbReference type="PANTHER" id="PTHR43105">
    <property type="entry name" value="RESPIRATORY NITRATE REDUCTASE"/>
    <property type="match status" value="1"/>
</dbReference>
<dbReference type="Pfam" id="PF04879">
    <property type="entry name" value="Molybdop_Fe4S4"/>
    <property type="match status" value="1"/>
</dbReference>
<reference evidence="6 7" key="1">
    <citation type="submission" date="2021-03" db="EMBL/GenBank/DDBJ databases">
        <authorList>
            <person name="So Y."/>
        </authorList>
    </citation>
    <scope>NUCLEOTIDE SEQUENCE [LARGE SCALE GENOMIC DNA]</scope>
    <source>
        <strain evidence="6 7">SSH11</strain>
    </source>
</reference>
<dbReference type="PROSITE" id="PS51669">
    <property type="entry name" value="4FE4S_MOW_BIS_MGD"/>
    <property type="match status" value="1"/>
</dbReference>
<keyword evidence="2" id="KW-0479">Metal-binding</keyword>
<evidence type="ECO:0000313" key="6">
    <source>
        <dbReference type="EMBL" id="MBP0445425.1"/>
    </source>
</evidence>
<keyword evidence="7" id="KW-1185">Reference proteome</keyword>
<dbReference type="Pfam" id="PF01568">
    <property type="entry name" value="Molydop_binding"/>
    <property type="match status" value="1"/>
</dbReference>
<evidence type="ECO:0000256" key="1">
    <source>
        <dbReference type="ARBA" id="ARBA00022485"/>
    </source>
</evidence>
<dbReference type="SUPFAM" id="SSF53706">
    <property type="entry name" value="Formate dehydrogenase/DMSO reductase, domains 1-3"/>
    <property type="match status" value="1"/>
</dbReference>
<dbReference type="SUPFAM" id="SSF50692">
    <property type="entry name" value="ADC-like"/>
    <property type="match status" value="1"/>
</dbReference>
<dbReference type="InterPro" id="IPR006656">
    <property type="entry name" value="Mopterin_OxRdtase"/>
</dbReference>
<dbReference type="Gene3D" id="2.20.25.90">
    <property type="entry name" value="ADC-like domains"/>
    <property type="match status" value="1"/>
</dbReference>
<dbReference type="Pfam" id="PF00384">
    <property type="entry name" value="Molybdopterin"/>
    <property type="match status" value="1"/>
</dbReference>
<dbReference type="Proteomes" id="UP000681594">
    <property type="component" value="Unassembled WGS sequence"/>
</dbReference>
<proteinExistence type="predicted"/>
<evidence type="ECO:0000256" key="2">
    <source>
        <dbReference type="ARBA" id="ARBA00022723"/>
    </source>
</evidence>
<dbReference type="InterPro" id="IPR006657">
    <property type="entry name" value="MoPterin_dinucl-bd_dom"/>
</dbReference>
<dbReference type="Gene3D" id="2.40.40.20">
    <property type="match status" value="1"/>
</dbReference>
<dbReference type="RefSeq" id="WP_209379662.1">
    <property type="nucleotide sequence ID" value="NZ_JAGIZB010000009.1"/>
</dbReference>
<keyword evidence="1" id="KW-0004">4Fe-4S</keyword>
<evidence type="ECO:0000259" key="5">
    <source>
        <dbReference type="PROSITE" id="PS51669"/>
    </source>
</evidence>
<dbReference type="Gene3D" id="3.40.50.740">
    <property type="match status" value="1"/>
</dbReference>
<sequence length="961" mass="106277">MTETRDSIQDIWGDRTPYHGEGTWPIRVDARTTAEPEHWVQSACVLCSNGCGLDIGVRDGRIVGVRGRAQDEVNRGRLGPKGLHGWEANNSPDRLTKPLVRRAGRLREASWDEAMELIVRRTREIMERYGAGGIGFYTSGQLMLEEYYTLAIIGKAGIGTPHMDGNTRLCTATAAQALKETFGSDGQPGSYYDVDVTDCLFLVGHNIAATDTVLWSRMLDRRRGPKPPRLVVVDPRRTMTAREADLWLSPRVGTNLALLNGLLHLLIRNGHVDRRFVAEHTLGFDELEKVVADYPPARVEEITGVPAGDLEQAARIIGEAPTLLSTCLQGVYQSNQATAAACAVNNINLIRGMVGRPGCGILQMNGQPTAQNTRECGADGDLPGFRNWDNPQHIEDLARLWRVDPGIIPHWAPPTHAMEIFHYAETGTLHMLWIQATNPAVSLPDLGRIRKILGKPELFVVVQDAFMTETAALADVVLPTAIWGEKTGTFTNVDRTVHISHKAIDPPGEARSDLDIFLDYARRMDFRDRDGAPLVKWSTSEEAFEAWKECTRGRPCAYTGLSYAKLTGGSGIPWPCNAEHPDGSPRIYTDHRFPTDPALCEDYGHDLQTGAVITPTEYRAKQPAGRAFLKSVHYRPLPEAPDADYPFLVTTGRVTYHFHTRTKTGRARELVRAEPEAFVEISENDAARLGVVEGDMLRLTSRRGSVEAPARIAPIHAGHLFVPFHYGYWDEPGRARAANELTLFAWDPVSKQPHYKYAAVKVERVASPGTTQPEDLASAERGGGLLGAVGQAVKSGAKAISETVKPPRAHLADYLGLLQASEEMFAEACDQVRSNHPKVPDIEEECALFAEWSREAAARLGPLLARYGRQQEGEPKRLERVLVRKRTESTGFGLVRDLHDLILLANESLVSATILHQAAMGLRDKDMETVLEEVMSHVRRARQWLETRVKQAAPQALVVPE</sequence>
<keyword evidence="3" id="KW-0408">Iron</keyword>
<dbReference type="PANTHER" id="PTHR43105:SF10">
    <property type="entry name" value="NADH-QUINONE OXIDOREDUCTASE SUBUNIT G"/>
    <property type="match status" value="1"/>
</dbReference>
<organism evidence="6 7">
    <name type="scientific">Pararoseomonas baculiformis</name>
    <dbReference type="NCBI Taxonomy" id="2820812"/>
    <lineage>
        <taxon>Bacteria</taxon>
        <taxon>Pseudomonadati</taxon>
        <taxon>Pseudomonadota</taxon>
        <taxon>Alphaproteobacteria</taxon>
        <taxon>Acetobacterales</taxon>
        <taxon>Acetobacteraceae</taxon>
        <taxon>Pararoseomonas</taxon>
    </lineage>
</organism>
<dbReference type="EMBL" id="JAGIZB010000009">
    <property type="protein sequence ID" value="MBP0445425.1"/>
    <property type="molecule type" value="Genomic_DNA"/>
</dbReference>
<dbReference type="CDD" id="cd00508">
    <property type="entry name" value="MopB_CT_Fdh-Nap-like"/>
    <property type="match status" value="1"/>
</dbReference>
<evidence type="ECO:0000256" key="3">
    <source>
        <dbReference type="ARBA" id="ARBA00023004"/>
    </source>
</evidence>
<dbReference type="CDD" id="cd02754">
    <property type="entry name" value="MopB_Nitrate-R-NapA-like"/>
    <property type="match status" value="1"/>
</dbReference>